<evidence type="ECO:0000313" key="1">
    <source>
        <dbReference type="EMBL" id="ATV90670.1"/>
    </source>
</evidence>
<dbReference type="AlphaFoldDB" id="A0A2H4NFN7"/>
<dbReference type="Pfam" id="PF13707">
    <property type="entry name" value="RloB"/>
    <property type="match status" value="1"/>
</dbReference>
<keyword evidence="1" id="KW-0614">Plasmid</keyword>
<dbReference type="RefSeq" id="WP_226371761.1">
    <property type="nucleotide sequence ID" value="NZ_MG212497.1"/>
</dbReference>
<accession>A0A2H4NFN7</accession>
<dbReference type="EMBL" id="MG212497">
    <property type="protein sequence ID" value="ATV90670.1"/>
    <property type="molecule type" value="Genomic_DNA"/>
</dbReference>
<reference evidence="1" key="1">
    <citation type="journal article" date="2017" name="J. Clin. Microbiol.">
        <title>Comparative phenotypic and genotypic analysis of Edwardsiella spp. isolates from different hosts and geographic origins, with an emphasis on isolates formerly classified as E. tarda and an evaluation of diagnostic methods.</title>
        <authorList>
            <person name="Reichley S.R."/>
            <person name="Ware C."/>
            <person name="Steadman J."/>
            <person name="Gaunt P.S."/>
            <person name="Garcia J.C."/>
            <person name="LaFrentz B.R."/>
            <person name="Thachil A."/>
            <person name="Waldbieser G.C."/>
            <person name="Stine C.B."/>
            <person name="Bujan N."/>
            <person name="Arias C.R."/>
            <person name="Loch T."/>
            <person name="Welch T.J."/>
            <person name="Cipriano R.C."/>
            <person name="Greenway T.E."/>
            <person name="Khoo L.H."/>
            <person name="Wise D.J."/>
            <person name="Lawrence M.L."/>
            <person name="Griffin M.J."/>
        </authorList>
    </citation>
    <scope>NUCLEOTIDE SEQUENCE</scope>
    <source>
        <strain evidence="1">CAQ10.10</strain>
        <plasmid evidence="1">pCAQ10.10</plasmid>
    </source>
</reference>
<geneLocation type="plasmid" evidence="1">
    <name>pCAQ10.10</name>
</geneLocation>
<name>A0A2H4NFN7_EDWPI</name>
<sequence>MLIVAKTKPQEVLSKKIYIFCEGAKTEPSYLKSYIEHRARGKSKVISVENTKKNTPVQLVDEAIAKKKSKESTDGDVFWVVYDRESVSKYPREKHKQAYDKAIRHGINVAISNVCFEFWIILHFEKTTQPYSSYDDLYKNSPLREHLKKINITKYEKGDSDLYYKLRDGVDCAKKRAKAINKQVAEASQIGSEIYDYSPYTNIHELLDEIDRF</sequence>
<protein>
    <submittedName>
        <fullName evidence="1">RloB superfamily protein</fullName>
    </submittedName>
</protein>
<organism evidence="1">
    <name type="scientific">Edwardsiella piscicida</name>
    <dbReference type="NCBI Taxonomy" id="1263550"/>
    <lineage>
        <taxon>Bacteria</taxon>
        <taxon>Pseudomonadati</taxon>
        <taxon>Pseudomonadota</taxon>
        <taxon>Gammaproteobacteria</taxon>
        <taxon>Enterobacterales</taxon>
        <taxon>Hafniaceae</taxon>
        <taxon>Edwardsiella</taxon>
    </lineage>
</organism>
<dbReference type="InterPro" id="IPR025591">
    <property type="entry name" value="RloB"/>
</dbReference>
<proteinExistence type="predicted"/>